<evidence type="ECO:0000313" key="1">
    <source>
        <dbReference type="EMBL" id="CCO94328.1"/>
    </source>
</evidence>
<gene>
    <name evidence="1" type="ORF">BN437_2410</name>
</gene>
<protein>
    <submittedName>
        <fullName evidence="1">Uncharacterized protein</fullName>
    </submittedName>
</protein>
<organism evidence="1 2">
    <name type="scientific">Erwinia amylovora NBRC 12687 = CFBP 1232</name>
    <dbReference type="NCBI Taxonomy" id="1219359"/>
    <lineage>
        <taxon>Bacteria</taxon>
        <taxon>Pseudomonadati</taxon>
        <taxon>Pseudomonadota</taxon>
        <taxon>Gammaproteobacteria</taxon>
        <taxon>Enterobacterales</taxon>
        <taxon>Erwiniaceae</taxon>
        <taxon>Erwinia</taxon>
    </lineage>
</organism>
<accession>A0A830ZX36</accession>
<sequence length="332" mass="35376">MARQIAPGYCIVERPGNLDFQARELFRDTRSPAASLFMKLNADTQWLKPGQILIVADPDTTAPVTTQMLHKLRQAKQNTNNALIGVSAEDAGFLQKHYGMIAGLTSAGDKIFGTAGDVGEKYFSAIEQTLKKIEASYQNQYRTQGTLIGQQFYAERNQLLHQLKELVNKPLVKSLARHSVKFRPYEDMRRALNLSSRSIVHEWSTAGVTGIPGYSTYVGNAAKAARFLKYGGYIGIGFAFAGTTNDVADTCTKGREGECGKIAIKEYTEFATGTVTGIAGGALGASAGMGICVAVGIVTAGAGGVACAAVGSLVGGTVASSANDYIIDRWLN</sequence>
<proteinExistence type="predicted"/>
<evidence type="ECO:0000313" key="2">
    <source>
        <dbReference type="Proteomes" id="UP000013111"/>
    </source>
</evidence>
<dbReference type="RefSeq" id="WP_004158517.1">
    <property type="nucleotide sequence ID" value="NZ_CAPB01000024.1"/>
</dbReference>
<dbReference type="GeneID" id="97606534"/>
<dbReference type="AlphaFoldDB" id="A0A830ZX36"/>
<comment type="caution">
    <text evidence="1">The sequence shown here is derived from an EMBL/GenBank/DDBJ whole genome shotgun (WGS) entry which is preliminary data.</text>
</comment>
<reference evidence="1 2" key="2">
    <citation type="submission" date="2013-04" db="EMBL/GenBank/DDBJ databases">
        <title>Comparative genomics of 12 strains of Erwinia amylovora identifies a pan-genome with a large conserved core and provides insights into host specificity.</title>
        <authorList>
            <person name="Mann R.A."/>
            <person name="Smits T.H.M."/>
            <person name="Buehlmann A."/>
            <person name="Blom J."/>
            <person name="Goesmann A."/>
            <person name="Frey J.E."/>
            <person name="Plummer K.M."/>
            <person name="Beer S.V."/>
            <person name="Luck J."/>
            <person name="Duffy B."/>
            <person name="Rodoni B."/>
        </authorList>
    </citation>
    <scope>NUCLEOTIDE SEQUENCE [LARGE SCALE GENOMIC DNA]</scope>
    <source>
        <strain evidence="2">CFBP 1232</strain>
    </source>
</reference>
<dbReference type="EMBL" id="CAPB01000024">
    <property type="protein sequence ID" value="CCO94328.1"/>
    <property type="molecule type" value="Genomic_DNA"/>
</dbReference>
<reference evidence="1 2" key="1">
    <citation type="submission" date="2012-11" db="EMBL/GenBank/DDBJ databases">
        <authorList>
            <person name="Linke B."/>
        </authorList>
    </citation>
    <scope>NUCLEOTIDE SEQUENCE [LARGE SCALE GENOMIC DNA]</scope>
    <source>
        <strain evidence="2">CFBP 1232</strain>
    </source>
</reference>
<dbReference type="Proteomes" id="UP000013111">
    <property type="component" value="Unassembled WGS sequence"/>
</dbReference>
<name>A0A830ZX36_ERWAM</name>